<proteinExistence type="predicted"/>
<dbReference type="Proteomes" id="UP000516305">
    <property type="component" value="Chromosome"/>
</dbReference>
<reference evidence="2 3" key="1">
    <citation type="submission" date="2020-08" db="EMBL/GenBank/DDBJ databases">
        <title>Croceimicrobium hydrocarbonivorans gen. nov., sp. nov., a novel marine bacterium isolated from a bacterial consortium that degrades polyethylene terephthalate.</title>
        <authorList>
            <person name="Liu R."/>
        </authorList>
    </citation>
    <scope>NUCLEOTIDE SEQUENCE [LARGE SCALE GENOMIC DNA]</scope>
    <source>
        <strain evidence="2 3">A20-9</strain>
    </source>
</reference>
<organism evidence="2 3">
    <name type="scientific">Croceimicrobium hydrocarbonivorans</name>
    <dbReference type="NCBI Taxonomy" id="2761580"/>
    <lineage>
        <taxon>Bacteria</taxon>
        <taxon>Pseudomonadati</taxon>
        <taxon>Bacteroidota</taxon>
        <taxon>Flavobacteriia</taxon>
        <taxon>Flavobacteriales</taxon>
        <taxon>Owenweeksiaceae</taxon>
        <taxon>Croceimicrobium</taxon>
    </lineage>
</organism>
<evidence type="ECO:0000313" key="3">
    <source>
        <dbReference type="Proteomes" id="UP000516305"/>
    </source>
</evidence>
<keyword evidence="1" id="KW-0472">Membrane</keyword>
<sequence>MSKLNRYNQKLLAIIGTIVLIIGAGSILLGLGIWLVDEFFDSPQRQETGVLIQDPENPNADPEAPTVKQSLSFYDPVRLDTIGSYYLIAVGQKNQEPRDGRENYKFGSGELLNSFKGYFQYQIGLHNNFVIYNHQDESRRKVFDQLVAVSQWAYYRNDSNKVLLFKASTEDNNHDAVLDDLDHQKLFVYSIQNQKLKEFKIAHHQAIDFKPMEGSPLIAIETRLDLNENDIYKYEEPIEFYALNLQTMALTPLVSTELKTEMQRILDQDKTGRP</sequence>
<keyword evidence="1" id="KW-1133">Transmembrane helix</keyword>
<evidence type="ECO:0000256" key="1">
    <source>
        <dbReference type="SAM" id="Phobius"/>
    </source>
</evidence>
<dbReference type="RefSeq" id="WP_210757390.1">
    <property type="nucleotide sequence ID" value="NZ_CP060139.1"/>
</dbReference>
<gene>
    <name evidence="2" type="ORF">H4K34_10570</name>
</gene>
<accession>A0A7H0VAS5</accession>
<dbReference type="AlphaFoldDB" id="A0A7H0VAS5"/>
<feature type="transmembrane region" description="Helical" evidence="1">
    <location>
        <begin position="12"/>
        <end position="36"/>
    </location>
</feature>
<keyword evidence="1" id="KW-0812">Transmembrane</keyword>
<keyword evidence="3" id="KW-1185">Reference proteome</keyword>
<evidence type="ECO:0000313" key="2">
    <source>
        <dbReference type="EMBL" id="QNR22823.1"/>
    </source>
</evidence>
<dbReference type="KEGG" id="chyd:H4K34_10570"/>
<protein>
    <submittedName>
        <fullName evidence="2">Uncharacterized protein</fullName>
    </submittedName>
</protein>
<name>A0A7H0VAS5_9FLAO</name>
<dbReference type="EMBL" id="CP060139">
    <property type="protein sequence ID" value="QNR22823.1"/>
    <property type="molecule type" value="Genomic_DNA"/>
</dbReference>